<name>A0ABW4ZQQ5_9SPHI</name>
<evidence type="ECO:0000313" key="3">
    <source>
        <dbReference type="EMBL" id="MFD2163921.1"/>
    </source>
</evidence>
<dbReference type="Gene3D" id="3.40.50.2300">
    <property type="match status" value="1"/>
</dbReference>
<dbReference type="InterPro" id="IPR001789">
    <property type="entry name" value="Sig_transdc_resp-reg_receiver"/>
</dbReference>
<protein>
    <submittedName>
        <fullName evidence="3">Response regulator</fullName>
    </submittedName>
</protein>
<dbReference type="InterPro" id="IPR052048">
    <property type="entry name" value="ST_Response_Regulator"/>
</dbReference>
<dbReference type="EMBL" id="JBHUHZ010000003">
    <property type="protein sequence ID" value="MFD2163921.1"/>
    <property type="molecule type" value="Genomic_DNA"/>
</dbReference>
<dbReference type="InterPro" id="IPR011006">
    <property type="entry name" value="CheY-like_superfamily"/>
</dbReference>
<dbReference type="RefSeq" id="WP_255904882.1">
    <property type="nucleotide sequence ID" value="NZ_JAFMZO010000004.1"/>
</dbReference>
<dbReference type="SUPFAM" id="SSF52172">
    <property type="entry name" value="CheY-like"/>
    <property type="match status" value="1"/>
</dbReference>
<sequence>MKTVLVIDDIEISTFIVRKLINQISPETVVYECNDPVKGLQMITEVNPDFIFLDLNMPLMDGWQFLNQMAKKDLDHKVIILTSSTSSDDHGDSFNFPNVYTFLVKPLKPSDITTLLNSITL</sequence>
<organism evidence="3 4">
    <name type="scientific">Paradesertivirga mongoliensis</name>
    <dbReference type="NCBI Taxonomy" id="2100740"/>
    <lineage>
        <taxon>Bacteria</taxon>
        <taxon>Pseudomonadati</taxon>
        <taxon>Bacteroidota</taxon>
        <taxon>Sphingobacteriia</taxon>
        <taxon>Sphingobacteriales</taxon>
        <taxon>Sphingobacteriaceae</taxon>
        <taxon>Paradesertivirga</taxon>
    </lineage>
</organism>
<dbReference type="PROSITE" id="PS50110">
    <property type="entry name" value="RESPONSE_REGULATORY"/>
    <property type="match status" value="1"/>
</dbReference>
<proteinExistence type="predicted"/>
<evidence type="ECO:0000313" key="4">
    <source>
        <dbReference type="Proteomes" id="UP001597387"/>
    </source>
</evidence>
<evidence type="ECO:0000259" key="2">
    <source>
        <dbReference type="PROSITE" id="PS50110"/>
    </source>
</evidence>
<evidence type="ECO:0000256" key="1">
    <source>
        <dbReference type="PROSITE-ProRule" id="PRU00169"/>
    </source>
</evidence>
<keyword evidence="1" id="KW-0597">Phosphoprotein</keyword>
<dbReference type="Pfam" id="PF00072">
    <property type="entry name" value="Response_reg"/>
    <property type="match status" value="1"/>
</dbReference>
<feature type="modified residue" description="4-aspartylphosphate" evidence="1">
    <location>
        <position position="54"/>
    </location>
</feature>
<feature type="domain" description="Response regulatory" evidence="2">
    <location>
        <begin position="3"/>
        <end position="120"/>
    </location>
</feature>
<dbReference type="SMART" id="SM00448">
    <property type="entry name" value="REC"/>
    <property type="match status" value="1"/>
</dbReference>
<keyword evidence="4" id="KW-1185">Reference proteome</keyword>
<comment type="caution">
    <text evidence="3">The sequence shown here is derived from an EMBL/GenBank/DDBJ whole genome shotgun (WGS) entry which is preliminary data.</text>
</comment>
<accession>A0ABW4ZQQ5</accession>
<dbReference type="Proteomes" id="UP001597387">
    <property type="component" value="Unassembled WGS sequence"/>
</dbReference>
<gene>
    <name evidence="3" type="ORF">ACFSJU_16045</name>
</gene>
<reference evidence="4" key="1">
    <citation type="journal article" date="2019" name="Int. J. Syst. Evol. Microbiol.">
        <title>The Global Catalogue of Microorganisms (GCM) 10K type strain sequencing project: providing services to taxonomists for standard genome sequencing and annotation.</title>
        <authorList>
            <consortium name="The Broad Institute Genomics Platform"/>
            <consortium name="The Broad Institute Genome Sequencing Center for Infectious Disease"/>
            <person name="Wu L."/>
            <person name="Ma J."/>
        </authorList>
    </citation>
    <scope>NUCLEOTIDE SEQUENCE [LARGE SCALE GENOMIC DNA]</scope>
    <source>
        <strain evidence="4">KCTC 42217</strain>
    </source>
</reference>
<dbReference type="PANTHER" id="PTHR43228:SF1">
    <property type="entry name" value="TWO-COMPONENT RESPONSE REGULATOR ARR22"/>
    <property type="match status" value="1"/>
</dbReference>
<dbReference type="PANTHER" id="PTHR43228">
    <property type="entry name" value="TWO-COMPONENT RESPONSE REGULATOR"/>
    <property type="match status" value="1"/>
</dbReference>